<dbReference type="Proteomes" id="UP000315226">
    <property type="component" value="Unassembled WGS sequence"/>
</dbReference>
<dbReference type="AlphaFoldDB" id="A0A4Y3RJU4"/>
<dbReference type="EMBL" id="BJMN01000015">
    <property type="protein sequence ID" value="GEB57208.1"/>
    <property type="molecule type" value="Genomic_DNA"/>
</dbReference>
<evidence type="ECO:0000256" key="1">
    <source>
        <dbReference type="SAM" id="Phobius"/>
    </source>
</evidence>
<feature type="transmembrane region" description="Helical" evidence="1">
    <location>
        <begin position="122"/>
        <end position="145"/>
    </location>
</feature>
<gene>
    <name evidence="2" type="ORF">SGA01_28130</name>
</gene>
<evidence type="ECO:0000313" key="3">
    <source>
        <dbReference type="Proteomes" id="UP000315226"/>
    </source>
</evidence>
<proteinExistence type="predicted"/>
<keyword evidence="1" id="KW-0812">Transmembrane</keyword>
<feature type="transmembrane region" description="Helical" evidence="1">
    <location>
        <begin position="221"/>
        <end position="243"/>
    </location>
</feature>
<feature type="transmembrane region" description="Helical" evidence="1">
    <location>
        <begin position="98"/>
        <end position="116"/>
    </location>
</feature>
<organism evidence="2 3">
    <name type="scientific">Streptomyces gardneri</name>
    <dbReference type="NCBI Taxonomy" id="66892"/>
    <lineage>
        <taxon>Bacteria</taxon>
        <taxon>Bacillati</taxon>
        <taxon>Actinomycetota</taxon>
        <taxon>Actinomycetes</taxon>
        <taxon>Kitasatosporales</taxon>
        <taxon>Streptomycetaceae</taxon>
        <taxon>Streptomyces</taxon>
    </lineage>
</organism>
<keyword evidence="1" id="KW-1133">Transmembrane helix</keyword>
<keyword evidence="3" id="KW-1185">Reference proteome</keyword>
<protein>
    <submittedName>
        <fullName evidence="2">Uncharacterized protein</fullName>
    </submittedName>
</protein>
<comment type="caution">
    <text evidence="2">The sequence shown here is derived from an EMBL/GenBank/DDBJ whole genome shotgun (WGS) entry which is preliminary data.</text>
</comment>
<keyword evidence="1" id="KW-0472">Membrane</keyword>
<evidence type="ECO:0000313" key="2">
    <source>
        <dbReference type="EMBL" id="GEB57208.1"/>
    </source>
</evidence>
<sequence length="244" mass="26716">MQGSSTAALGPDHLTLTKDGGRVRIEIPYAVIKRVAMADGETQIRILLTDQKTYWIPVGNPTATEAFLTSLEKALPEERDPAGSVFVVTKEKRAGDAWMRWSALLVFLGYTIWIGVAYYVDMALLTVVATLAALFGLVCFVSVAGKIRHRVICARRGITVLCTLPQHPNGWPEHFTFTDTSGNVHHSNGKTRNQTGYVVYAPERPSINVIRQPLGWLLVKYSFGLIVPLGILGLGVLGLAVPYL</sequence>
<name>A0A4Y3RJU4_9ACTN</name>
<reference evidence="2 3" key="1">
    <citation type="submission" date="2019-06" db="EMBL/GenBank/DDBJ databases">
        <title>Whole genome shotgun sequence of Streptomyces gardneri NBRC 12865.</title>
        <authorList>
            <person name="Hosoyama A."/>
            <person name="Uohara A."/>
            <person name="Ohji S."/>
            <person name="Ichikawa N."/>
        </authorList>
    </citation>
    <scope>NUCLEOTIDE SEQUENCE [LARGE SCALE GENOMIC DNA]</scope>
    <source>
        <strain evidence="2 3">NBRC 12865</strain>
    </source>
</reference>
<accession>A0A4Y3RJU4</accession>